<dbReference type="PANTHER" id="PTHR32419:SF6">
    <property type="entry name" value="GLUTATHIONE S-TRANSFERASE OMEGA-LIKE 1-RELATED"/>
    <property type="match status" value="1"/>
</dbReference>
<dbReference type="OrthoDB" id="2309723at2759"/>
<keyword evidence="3" id="KW-1185">Reference proteome</keyword>
<dbReference type="Gene3D" id="1.20.1050.10">
    <property type="match status" value="1"/>
</dbReference>
<dbReference type="SUPFAM" id="SSF47616">
    <property type="entry name" value="GST C-terminal domain-like"/>
    <property type="match status" value="1"/>
</dbReference>
<evidence type="ECO:0000259" key="1">
    <source>
        <dbReference type="PROSITE" id="PS50405"/>
    </source>
</evidence>
<dbReference type="InterPro" id="IPR016639">
    <property type="entry name" value="GST_Omega/GSH"/>
</dbReference>
<evidence type="ECO:0000313" key="3">
    <source>
        <dbReference type="Proteomes" id="UP000794436"/>
    </source>
</evidence>
<evidence type="ECO:0000313" key="2">
    <source>
        <dbReference type="EMBL" id="TMW58109.1"/>
    </source>
</evidence>
<dbReference type="PROSITE" id="PS50405">
    <property type="entry name" value="GST_CTER"/>
    <property type="match status" value="1"/>
</dbReference>
<dbReference type="Proteomes" id="UP000794436">
    <property type="component" value="Unassembled WGS sequence"/>
</dbReference>
<protein>
    <recommendedName>
        <fullName evidence="1">GST C-terminal domain-containing protein</fullName>
    </recommendedName>
</protein>
<dbReference type="InterPro" id="IPR010987">
    <property type="entry name" value="Glutathione-S-Trfase_C-like"/>
</dbReference>
<dbReference type="GO" id="GO:0005737">
    <property type="term" value="C:cytoplasm"/>
    <property type="evidence" value="ECO:0007669"/>
    <property type="project" value="TreeGrafter"/>
</dbReference>
<comment type="caution">
    <text evidence="2">The sequence shown here is derived from an EMBL/GenBank/DDBJ whole genome shotgun (WGS) entry which is preliminary data.</text>
</comment>
<dbReference type="AlphaFoldDB" id="A0A8K1FEM7"/>
<gene>
    <name evidence="2" type="ORF">Poli38472_011697</name>
</gene>
<dbReference type="InterPro" id="IPR047047">
    <property type="entry name" value="GST_Omega-like_C"/>
</dbReference>
<dbReference type="PANTHER" id="PTHR32419">
    <property type="entry name" value="GLUTATHIONYL-HYDROQUINONE REDUCTASE"/>
    <property type="match status" value="1"/>
</dbReference>
<dbReference type="EMBL" id="SPLM01000112">
    <property type="protein sequence ID" value="TMW58109.1"/>
    <property type="molecule type" value="Genomic_DNA"/>
</dbReference>
<sequence>MVTVHLVEELIWHNEEAKATTESADMVRMFNEAFEDLNPSNIDLYPEALREKIDEVNTWLHDPVIIGAYKPWFLLTEEERAAALKELYAGLDRVEALLSTQRYLVGNVFTEADIRLFVVLIRFDVSFVPLFKLPKRIETYPNILNYLRDIYQLPNIKETVNFEHIKLNAVGSMFNRDNVVLADPAVDYSAPHDRARFQ</sequence>
<organism evidence="2 3">
    <name type="scientific">Pythium oligandrum</name>
    <name type="common">Mycoparasitic fungus</name>
    <dbReference type="NCBI Taxonomy" id="41045"/>
    <lineage>
        <taxon>Eukaryota</taxon>
        <taxon>Sar</taxon>
        <taxon>Stramenopiles</taxon>
        <taxon>Oomycota</taxon>
        <taxon>Peronosporomycetes</taxon>
        <taxon>Pythiales</taxon>
        <taxon>Pythiaceae</taxon>
        <taxon>Pythium</taxon>
    </lineage>
</organism>
<proteinExistence type="predicted"/>
<dbReference type="GO" id="GO:0004364">
    <property type="term" value="F:glutathione transferase activity"/>
    <property type="evidence" value="ECO:0007669"/>
    <property type="project" value="InterPro"/>
</dbReference>
<accession>A0A8K1FEM7</accession>
<feature type="domain" description="GST C-terminal" evidence="1">
    <location>
        <begin position="43"/>
        <end position="172"/>
    </location>
</feature>
<reference evidence="2" key="1">
    <citation type="submission" date="2019-03" db="EMBL/GenBank/DDBJ databases">
        <title>Long read genome sequence of the mycoparasitic Pythium oligandrum ATCC 38472 isolated from sugarbeet rhizosphere.</title>
        <authorList>
            <person name="Gaulin E."/>
        </authorList>
    </citation>
    <scope>NUCLEOTIDE SEQUENCE</scope>
    <source>
        <strain evidence="2">ATCC 38472_TT</strain>
    </source>
</reference>
<dbReference type="InterPro" id="IPR036282">
    <property type="entry name" value="Glutathione-S-Trfase_C_sf"/>
</dbReference>
<dbReference type="CDD" id="cd03190">
    <property type="entry name" value="GST_C_Omega_like"/>
    <property type="match status" value="1"/>
</dbReference>
<name>A0A8K1FEM7_PYTOL</name>
<dbReference type="Pfam" id="PF13410">
    <property type="entry name" value="GST_C_2"/>
    <property type="match status" value="1"/>
</dbReference>